<feature type="region of interest" description="Disordered" evidence="1">
    <location>
        <begin position="102"/>
        <end position="172"/>
    </location>
</feature>
<evidence type="ECO:0000313" key="3">
    <source>
        <dbReference type="EMBL" id="GMT33465.1"/>
    </source>
</evidence>
<evidence type="ECO:0000256" key="2">
    <source>
        <dbReference type="SAM" id="Phobius"/>
    </source>
</evidence>
<feature type="non-terminal residue" evidence="3">
    <location>
        <position position="222"/>
    </location>
</feature>
<evidence type="ECO:0000313" key="4">
    <source>
        <dbReference type="Proteomes" id="UP001432322"/>
    </source>
</evidence>
<keyword evidence="4" id="KW-1185">Reference proteome</keyword>
<keyword evidence="2" id="KW-0472">Membrane</keyword>
<feature type="transmembrane region" description="Helical" evidence="2">
    <location>
        <begin position="6"/>
        <end position="27"/>
    </location>
</feature>
<organism evidence="3 4">
    <name type="scientific">Pristionchus fissidentatus</name>
    <dbReference type="NCBI Taxonomy" id="1538716"/>
    <lineage>
        <taxon>Eukaryota</taxon>
        <taxon>Metazoa</taxon>
        <taxon>Ecdysozoa</taxon>
        <taxon>Nematoda</taxon>
        <taxon>Chromadorea</taxon>
        <taxon>Rhabditida</taxon>
        <taxon>Rhabditina</taxon>
        <taxon>Diplogasteromorpha</taxon>
        <taxon>Diplogasteroidea</taxon>
        <taxon>Neodiplogasteridae</taxon>
        <taxon>Pristionchus</taxon>
    </lineage>
</organism>
<gene>
    <name evidence="3" type="ORF">PFISCL1PPCAC_24762</name>
</gene>
<reference evidence="3" key="1">
    <citation type="submission" date="2023-10" db="EMBL/GenBank/DDBJ databases">
        <title>Genome assembly of Pristionchus species.</title>
        <authorList>
            <person name="Yoshida K."/>
            <person name="Sommer R.J."/>
        </authorList>
    </citation>
    <scope>NUCLEOTIDE SEQUENCE</scope>
    <source>
        <strain evidence="3">RS5133</strain>
    </source>
</reference>
<evidence type="ECO:0000256" key="1">
    <source>
        <dbReference type="SAM" id="MobiDB-lite"/>
    </source>
</evidence>
<comment type="caution">
    <text evidence="3">The sequence shown here is derived from an EMBL/GenBank/DDBJ whole genome shotgun (WGS) entry which is preliminary data.</text>
</comment>
<proteinExistence type="predicted"/>
<dbReference type="AlphaFoldDB" id="A0AAV5WSC6"/>
<keyword evidence="2" id="KW-1133">Transmembrane helix</keyword>
<keyword evidence="2" id="KW-0812">Transmembrane</keyword>
<protein>
    <submittedName>
        <fullName evidence="3">Uncharacterized protein</fullName>
    </submittedName>
</protein>
<sequence>RSLHSSHLFLLLSLIFISTMALSTLLFKVGVKGKRPMPVPETADKLYNHIETLLDEYYNFEYDIESCTLSIDVPPTLVTSTVKKLKRHLFLDSYNLNRQYRQEDSASGDMKGATTTSDVSNRAPGVFPDKRPEARAPPRPKVTPSVTKIDEDKPSTSSSVVIPTTESPPMNRSLDYSLPSLCTVSCGSCGKELKEYGKDDDHICEENQKNGEYKFLAINCLL</sequence>
<dbReference type="Proteomes" id="UP001432322">
    <property type="component" value="Unassembled WGS sequence"/>
</dbReference>
<feature type="compositionally biased region" description="Low complexity" evidence="1">
    <location>
        <begin position="155"/>
        <end position="169"/>
    </location>
</feature>
<dbReference type="EMBL" id="BTSY01000006">
    <property type="protein sequence ID" value="GMT33465.1"/>
    <property type="molecule type" value="Genomic_DNA"/>
</dbReference>
<feature type="non-terminal residue" evidence="3">
    <location>
        <position position="1"/>
    </location>
</feature>
<accession>A0AAV5WSC6</accession>
<name>A0AAV5WSC6_9BILA</name>